<comment type="caution">
    <text evidence="4">The sequence shown here is derived from an EMBL/GenBank/DDBJ whole genome shotgun (WGS) entry which is preliminary data.</text>
</comment>
<keyword evidence="5" id="KW-1185">Reference proteome</keyword>
<dbReference type="PANTHER" id="PTHR48051">
    <property type="match status" value="1"/>
</dbReference>
<dbReference type="SMART" id="SM00369">
    <property type="entry name" value="LRR_TYP"/>
    <property type="match status" value="2"/>
</dbReference>
<gene>
    <name evidence="4" type="ORF">E6O75_ATG00648</name>
</gene>
<proteinExistence type="predicted"/>
<dbReference type="InterPro" id="IPR003591">
    <property type="entry name" value="Leu-rich_rpt_typical-subtyp"/>
</dbReference>
<keyword evidence="1" id="KW-0433">Leucine-rich repeat</keyword>
<dbReference type="InterPro" id="IPR032675">
    <property type="entry name" value="LRR_dom_sf"/>
</dbReference>
<evidence type="ECO:0000256" key="3">
    <source>
        <dbReference type="SAM" id="MobiDB-lite"/>
    </source>
</evidence>
<dbReference type="PANTHER" id="PTHR48051:SF1">
    <property type="entry name" value="RAS SUPPRESSOR PROTEIN 1"/>
    <property type="match status" value="1"/>
</dbReference>
<evidence type="ECO:0000313" key="4">
    <source>
        <dbReference type="EMBL" id="TID27881.1"/>
    </source>
</evidence>
<keyword evidence="2" id="KW-0677">Repeat</keyword>
<dbReference type="STRING" id="86259.A0A4Z1PEF2"/>
<protein>
    <submittedName>
        <fullName evidence="4">Leucine rich repeat domain protein</fullName>
    </submittedName>
</protein>
<dbReference type="Proteomes" id="UP000298493">
    <property type="component" value="Unassembled WGS sequence"/>
</dbReference>
<dbReference type="Pfam" id="PF13855">
    <property type="entry name" value="LRR_8"/>
    <property type="match status" value="1"/>
</dbReference>
<accession>A0A4Z1PEF2</accession>
<name>A0A4Z1PEF2_9PEZI</name>
<reference evidence="4 5" key="1">
    <citation type="submission" date="2019-04" db="EMBL/GenBank/DDBJ databases">
        <title>High contiguity whole genome sequence and gene annotation resource for two Venturia nashicola isolates.</title>
        <authorList>
            <person name="Prokchorchik M."/>
            <person name="Won K."/>
            <person name="Lee Y."/>
            <person name="Choi E.D."/>
            <person name="Segonzac C."/>
            <person name="Sohn K.H."/>
        </authorList>
    </citation>
    <scope>NUCLEOTIDE SEQUENCE [LARGE SCALE GENOMIC DNA]</scope>
    <source>
        <strain evidence="4 5">PRI2</strain>
    </source>
</reference>
<dbReference type="Gene3D" id="3.80.10.10">
    <property type="entry name" value="Ribonuclease Inhibitor"/>
    <property type="match status" value="1"/>
</dbReference>
<dbReference type="InterPro" id="IPR050216">
    <property type="entry name" value="LRR_domain-containing"/>
</dbReference>
<feature type="compositionally biased region" description="Pro residues" evidence="3">
    <location>
        <begin position="17"/>
        <end position="28"/>
    </location>
</feature>
<dbReference type="InterPro" id="IPR001611">
    <property type="entry name" value="Leu-rich_rpt"/>
</dbReference>
<feature type="region of interest" description="Disordered" evidence="3">
    <location>
        <begin position="1"/>
        <end position="70"/>
    </location>
</feature>
<evidence type="ECO:0000256" key="2">
    <source>
        <dbReference type="ARBA" id="ARBA00022737"/>
    </source>
</evidence>
<organism evidence="4 5">
    <name type="scientific">Venturia nashicola</name>
    <dbReference type="NCBI Taxonomy" id="86259"/>
    <lineage>
        <taxon>Eukaryota</taxon>
        <taxon>Fungi</taxon>
        <taxon>Dikarya</taxon>
        <taxon>Ascomycota</taxon>
        <taxon>Pezizomycotina</taxon>
        <taxon>Dothideomycetes</taxon>
        <taxon>Pleosporomycetidae</taxon>
        <taxon>Venturiales</taxon>
        <taxon>Venturiaceae</taxon>
        <taxon>Venturia</taxon>
    </lineage>
</organism>
<dbReference type="EMBL" id="SNSC02000001">
    <property type="protein sequence ID" value="TID27881.1"/>
    <property type="molecule type" value="Genomic_DNA"/>
</dbReference>
<dbReference type="SUPFAM" id="SSF52075">
    <property type="entry name" value="Outer arm dynein light chain 1"/>
    <property type="match status" value="1"/>
</dbReference>
<sequence>MEIDRIVNQEDASHPSIEPPSSPPPFLAPYPILGRKRTRAPEHTEDSTPSDGPLFSSDPPDPSVDEYFQPRRKRQYRGTWWGEITREDAPAEPALQRTKNAFSRNMDSGVWMGSDVTDEDQDLAYDDTSPDLELLRDMGRHAVARNATQPVTARILPRASFVAVPPRLDNTDVRTLLQTAEDKGEARAIELARSKIQYFLDHSVENIALCNSGLKQLPDEVIEPLHTLFRDPSPFDADNTDGETEEEFQARGLIPRIKLDLSNNALQILPHSLFDLQNITKLDLSYNNLTQLPRHIGKLENLGSLDVSGNRLRWLPWELVQLCQSGKLKAISLDHNPFLQPFSYVSCFGSWDRPWIPPIHLEAALDQIRSKIKNWQRFQKAKSDAAAVPGFNKQPYEQAIEHAKWITRFHINYTMQASYSGADELLWKAEPPHTIHVASTPVVQFGVDGRLLRGQQRCAPSSLPVDEFVYPAIFEQDHITWIMDRLADENKCATLDSQALAAILRKPGPQHASSPQKSAVPSLFELALQSATKGSIGEHSKYDIQDLLRAVCDEDPETFRQGVQTAIDVHTEGGRVCTVCSRPFIIARTEWVEYWYLGRSFSADNTKIFIPILRRGCSPNCAAN</sequence>
<dbReference type="AlphaFoldDB" id="A0A4Z1PEF2"/>
<dbReference type="PROSITE" id="PS51450">
    <property type="entry name" value="LRR"/>
    <property type="match status" value="1"/>
</dbReference>
<evidence type="ECO:0000256" key="1">
    <source>
        <dbReference type="ARBA" id="ARBA00022614"/>
    </source>
</evidence>
<feature type="compositionally biased region" description="Basic and acidic residues" evidence="3">
    <location>
        <begin position="1"/>
        <end position="13"/>
    </location>
</feature>
<evidence type="ECO:0000313" key="5">
    <source>
        <dbReference type="Proteomes" id="UP000298493"/>
    </source>
</evidence>
<dbReference type="GO" id="GO:0005737">
    <property type="term" value="C:cytoplasm"/>
    <property type="evidence" value="ECO:0007669"/>
    <property type="project" value="TreeGrafter"/>
</dbReference>